<evidence type="ECO:0000313" key="2">
    <source>
        <dbReference type="EMBL" id="AXA36897.1"/>
    </source>
</evidence>
<evidence type="ECO:0000313" key="3">
    <source>
        <dbReference type="Proteomes" id="UP000262583"/>
    </source>
</evidence>
<proteinExistence type="predicted"/>
<name>A0A2Z4Y6N8_SUMC1</name>
<evidence type="ECO:0000256" key="1">
    <source>
        <dbReference type="SAM" id="MobiDB-lite"/>
    </source>
</evidence>
<dbReference type="Proteomes" id="UP000262583">
    <property type="component" value="Chromosome"/>
</dbReference>
<feature type="region of interest" description="Disordered" evidence="1">
    <location>
        <begin position="1"/>
        <end position="27"/>
    </location>
</feature>
<dbReference type="EMBL" id="CP030759">
    <property type="protein sequence ID" value="AXA36897.1"/>
    <property type="molecule type" value="Genomic_DNA"/>
</dbReference>
<dbReference type="KEGG" id="schv:BRCON_2120"/>
<organism evidence="2 3">
    <name type="scientific">Sumerlaea chitinivorans</name>
    <dbReference type="NCBI Taxonomy" id="2250252"/>
    <lineage>
        <taxon>Bacteria</taxon>
        <taxon>Candidatus Sumerlaeota</taxon>
        <taxon>Candidatus Sumerlaeia</taxon>
        <taxon>Candidatus Sumerlaeales</taxon>
        <taxon>Candidatus Sumerlaeaceae</taxon>
        <taxon>Candidatus Sumerlaea</taxon>
    </lineage>
</organism>
<accession>A0A2Z4Y6N8</accession>
<reference evidence="2 3" key="1">
    <citation type="submission" date="2018-05" db="EMBL/GenBank/DDBJ databases">
        <title>A metagenomic window into the 2 km-deep terrestrial subsurface aquifer revealed taxonomically and functionally diverse microbial community comprising novel uncultured bacterial lineages.</title>
        <authorList>
            <person name="Kadnikov V.V."/>
            <person name="Mardanov A.V."/>
            <person name="Beletsky A.V."/>
            <person name="Banks D."/>
            <person name="Pimenov N.V."/>
            <person name="Frank Y.A."/>
            <person name="Karnachuk O.V."/>
            <person name="Ravin N.V."/>
        </authorList>
    </citation>
    <scope>NUCLEOTIDE SEQUENCE [LARGE SCALE GENOMIC DNA]</scope>
    <source>
        <strain evidence="2">BY</strain>
    </source>
</reference>
<sequence>MIANTSVEDLFLPTHPEGQPNANANTARARRLELHPLLNQHT</sequence>
<protein>
    <submittedName>
        <fullName evidence="2">Uncharacterized protein</fullName>
    </submittedName>
</protein>
<dbReference type="AlphaFoldDB" id="A0A2Z4Y6N8"/>
<gene>
    <name evidence="2" type="ORF">BRCON_2120</name>
</gene>